<comment type="caution">
    <text evidence="1">The sequence shown here is derived from an EMBL/GenBank/DDBJ whole genome shotgun (WGS) entry which is preliminary data.</text>
</comment>
<organism evidence="1 2">
    <name type="scientific">Senna tora</name>
    <dbReference type="NCBI Taxonomy" id="362788"/>
    <lineage>
        <taxon>Eukaryota</taxon>
        <taxon>Viridiplantae</taxon>
        <taxon>Streptophyta</taxon>
        <taxon>Embryophyta</taxon>
        <taxon>Tracheophyta</taxon>
        <taxon>Spermatophyta</taxon>
        <taxon>Magnoliopsida</taxon>
        <taxon>eudicotyledons</taxon>
        <taxon>Gunneridae</taxon>
        <taxon>Pentapetalae</taxon>
        <taxon>rosids</taxon>
        <taxon>fabids</taxon>
        <taxon>Fabales</taxon>
        <taxon>Fabaceae</taxon>
        <taxon>Caesalpinioideae</taxon>
        <taxon>Cassia clade</taxon>
        <taxon>Senna</taxon>
    </lineage>
</organism>
<sequence>MESSWHGRSVDHVLTYSRREIMVKAQKRSRKYVKTRSTLLPWDDDYNSIIKSTRFRKYKANRSVSLTCATRLLTLTLSMFLRFDRNFSTRIC</sequence>
<keyword evidence="2" id="KW-1185">Reference proteome</keyword>
<dbReference type="EMBL" id="JAAIUW010000013">
    <property type="protein sequence ID" value="KAF7802124.1"/>
    <property type="molecule type" value="Genomic_DNA"/>
</dbReference>
<evidence type="ECO:0000313" key="2">
    <source>
        <dbReference type="Proteomes" id="UP000634136"/>
    </source>
</evidence>
<dbReference type="Proteomes" id="UP000634136">
    <property type="component" value="Unassembled WGS sequence"/>
</dbReference>
<proteinExistence type="predicted"/>
<name>A0A834SRM3_9FABA</name>
<dbReference type="AlphaFoldDB" id="A0A834SRM3"/>
<evidence type="ECO:0000313" key="1">
    <source>
        <dbReference type="EMBL" id="KAF7802124.1"/>
    </source>
</evidence>
<gene>
    <name evidence="1" type="ORF">G2W53_041235</name>
</gene>
<accession>A0A834SRM3</accession>
<protein>
    <submittedName>
        <fullName evidence="1">Uncharacterized protein</fullName>
    </submittedName>
</protein>
<reference evidence="1" key="1">
    <citation type="submission" date="2020-09" db="EMBL/GenBank/DDBJ databases">
        <title>Genome-Enabled Discovery of Anthraquinone Biosynthesis in Senna tora.</title>
        <authorList>
            <person name="Kang S.-H."/>
            <person name="Pandey R.P."/>
            <person name="Lee C.-M."/>
            <person name="Sim J.-S."/>
            <person name="Jeong J.-T."/>
            <person name="Choi B.-S."/>
            <person name="Jung M."/>
            <person name="Ginzburg D."/>
            <person name="Zhao K."/>
            <person name="Won S.Y."/>
            <person name="Oh T.-J."/>
            <person name="Yu Y."/>
            <person name="Kim N.-H."/>
            <person name="Lee O.R."/>
            <person name="Lee T.-H."/>
            <person name="Bashyal P."/>
            <person name="Kim T.-S."/>
            <person name="Lee W.-H."/>
            <person name="Kawkins C."/>
            <person name="Kim C.-K."/>
            <person name="Kim J.S."/>
            <person name="Ahn B.O."/>
            <person name="Rhee S.Y."/>
            <person name="Sohng J.K."/>
        </authorList>
    </citation>
    <scope>NUCLEOTIDE SEQUENCE</scope>
    <source>
        <tissue evidence="1">Leaf</tissue>
    </source>
</reference>